<evidence type="ECO:0000256" key="1">
    <source>
        <dbReference type="SAM" id="SignalP"/>
    </source>
</evidence>
<dbReference type="Proteomes" id="UP000777935">
    <property type="component" value="Unassembled WGS sequence"/>
</dbReference>
<organism evidence="2 3">
    <name type="scientific">Parasulfitobacter algicola</name>
    <dbReference type="NCBI Taxonomy" id="2614809"/>
    <lineage>
        <taxon>Bacteria</taxon>
        <taxon>Pseudomonadati</taxon>
        <taxon>Pseudomonadota</taxon>
        <taxon>Alphaproteobacteria</taxon>
        <taxon>Rhodobacterales</taxon>
        <taxon>Roseobacteraceae</taxon>
        <taxon>Parasulfitobacter</taxon>
    </lineage>
</organism>
<feature type="signal peptide" evidence="1">
    <location>
        <begin position="1"/>
        <end position="22"/>
    </location>
</feature>
<name>A0ABX2IP58_9RHOB</name>
<evidence type="ECO:0000313" key="3">
    <source>
        <dbReference type="Proteomes" id="UP000777935"/>
    </source>
</evidence>
<keyword evidence="1" id="KW-0732">Signal</keyword>
<evidence type="ECO:0000313" key="2">
    <source>
        <dbReference type="EMBL" id="NSX54140.1"/>
    </source>
</evidence>
<proteinExistence type="predicted"/>
<evidence type="ECO:0008006" key="4">
    <source>
        <dbReference type="Google" id="ProtNLM"/>
    </source>
</evidence>
<reference evidence="2 3" key="1">
    <citation type="submission" date="2020-06" db="EMBL/GenBank/DDBJ databases">
        <title>Sulfitobacter algicola sp. nov., isolated from green algae.</title>
        <authorList>
            <person name="Wang C."/>
        </authorList>
    </citation>
    <scope>NUCLEOTIDE SEQUENCE [LARGE SCALE GENOMIC DNA]</scope>
    <source>
        <strain evidence="2 3">1151</strain>
    </source>
</reference>
<comment type="caution">
    <text evidence="2">The sequence shown here is derived from an EMBL/GenBank/DDBJ whole genome shotgun (WGS) entry which is preliminary data.</text>
</comment>
<keyword evidence="3" id="KW-1185">Reference proteome</keyword>
<dbReference type="RefSeq" id="WP_174135857.1">
    <property type="nucleotide sequence ID" value="NZ_JABUFE010000002.1"/>
</dbReference>
<protein>
    <recommendedName>
        <fullName evidence="4">DUF5666 domain-containing protein</fullName>
    </recommendedName>
</protein>
<feature type="chain" id="PRO_5046168466" description="DUF5666 domain-containing protein" evidence="1">
    <location>
        <begin position="23"/>
        <end position="121"/>
    </location>
</feature>
<sequence length="121" mass="13109">MHLIKYAVLSLLLAVVALPALAHHGWRWTDSGDFELTGVIADARLGNPHGIVTITANGETWTAEVGQPWRNERAGLTDAMFATGTELTILGERSADPAQLVVKAEAIIIAGETYLLYPERM</sequence>
<accession>A0ABX2IP58</accession>
<dbReference type="InterPro" id="IPR046150">
    <property type="entry name" value="DUF6152"/>
</dbReference>
<dbReference type="Pfam" id="PF19649">
    <property type="entry name" value="DUF6152"/>
    <property type="match status" value="1"/>
</dbReference>
<gene>
    <name evidence="2" type="ORF">HRQ87_04930</name>
</gene>
<dbReference type="EMBL" id="JABUFE010000002">
    <property type="protein sequence ID" value="NSX54140.1"/>
    <property type="molecule type" value="Genomic_DNA"/>
</dbReference>